<reference evidence="8 9" key="1">
    <citation type="journal article" date="2016" name="Nat. Commun.">
        <title>Thousands of microbial genomes shed light on interconnected biogeochemical processes in an aquifer system.</title>
        <authorList>
            <person name="Anantharaman K."/>
            <person name="Brown C.T."/>
            <person name="Hug L.A."/>
            <person name="Sharon I."/>
            <person name="Castelle C.J."/>
            <person name="Probst A.J."/>
            <person name="Thomas B.C."/>
            <person name="Singh A."/>
            <person name="Wilkins M.J."/>
            <person name="Karaoz U."/>
            <person name="Brodie E.L."/>
            <person name="Williams K.H."/>
            <person name="Hubbard S.S."/>
            <person name="Banfield J.F."/>
        </authorList>
    </citation>
    <scope>NUCLEOTIDE SEQUENCE [LARGE SCALE GENOMIC DNA]</scope>
</reference>
<feature type="region of interest" description="Disordered" evidence="5">
    <location>
        <begin position="22"/>
        <end position="65"/>
    </location>
</feature>
<proteinExistence type="predicted"/>
<evidence type="ECO:0000256" key="5">
    <source>
        <dbReference type="SAM" id="MobiDB-lite"/>
    </source>
</evidence>
<evidence type="ECO:0000256" key="3">
    <source>
        <dbReference type="ARBA" id="ARBA00022989"/>
    </source>
</evidence>
<organism evidence="8 9">
    <name type="scientific">Candidatus Wallbacteria bacterium GWC2_49_35</name>
    <dbReference type="NCBI Taxonomy" id="1817813"/>
    <lineage>
        <taxon>Bacteria</taxon>
        <taxon>Candidatus Walliibacteriota</taxon>
    </lineage>
</organism>
<sequence>MNSDHNSSKDNNNKFRYLAAKSSAAKNVQNSQSVKAVEDVPAEQIEQEGQPEQTGEAGQNGQEAPKKFRRFVDSREASVFSRTKAFVTDAIIIFFAVLILSSIIWRPLQSAVWGRFYISKEVYDDKVARKVVDPPNAPKYYKMVKHNNEQRYYRDVSFKEKFIDFNIYYPLLPIIFYFALMWAAAGASFGQMYANNVVMMCEDDDRPNLLEAFSRSVIFVFSVGFFGVGALMLFGEENLTLYDKICKTKVVEIK</sequence>
<evidence type="ECO:0000313" key="8">
    <source>
        <dbReference type="EMBL" id="OGM08211.1"/>
    </source>
</evidence>
<evidence type="ECO:0000256" key="1">
    <source>
        <dbReference type="ARBA" id="ARBA00004141"/>
    </source>
</evidence>
<dbReference type="EMBL" id="MGFH01000022">
    <property type="protein sequence ID" value="OGM08211.1"/>
    <property type="molecule type" value="Genomic_DNA"/>
</dbReference>
<dbReference type="AlphaFoldDB" id="A0A1F7WZN8"/>
<accession>A0A1F7WZN8</accession>
<comment type="caution">
    <text evidence="8">The sequence shown here is derived from an EMBL/GenBank/DDBJ whole genome shotgun (WGS) entry which is preliminary data.</text>
</comment>
<feature type="transmembrane region" description="Helical" evidence="6">
    <location>
        <begin position="85"/>
        <end position="105"/>
    </location>
</feature>
<name>A0A1F7WZN8_9BACT</name>
<dbReference type="Proteomes" id="UP000178735">
    <property type="component" value="Unassembled WGS sequence"/>
</dbReference>
<comment type="subcellular location">
    <subcellularLocation>
        <location evidence="1">Membrane</location>
        <topology evidence="1">Multi-pass membrane protein</topology>
    </subcellularLocation>
</comment>
<evidence type="ECO:0000259" key="7">
    <source>
        <dbReference type="Pfam" id="PF06271"/>
    </source>
</evidence>
<evidence type="ECO:0000313" key="9">
    <source>
        <dbReference type="Proteomes" id="UP000178735"/>
    </source>
</evidence>
<gene>
    <name evidence="8" type="ORF">A2008_03515</name>
</gene>
<keyword evidence="4 6" id="KW-0472">Membrane</keyword>
<dbReference type="GO" id="GO:0016020">
    <property type="term" value="C:membrane"/>
    <property type="evidence" value="ECO:0007669"/>
    <property type="project" value="UniProtKB-SubCell"/>
</dbReference>
<feature type="transmembrane region" description="Helical" evidence="6">
    <location>
        <begin position="213"/>
        <end position="234"/>
    </location>
</feature>
<feature type="transmembrane region" description="Helical" evidence="6">
    <location>
        <begin position="167"/>
        <end position="193"/>
    </location>
</feature>
<evidence type="ECO:0000256" key="6">
    <source>
        <dbReference type="SAM" id="Phobius"/>
    </source>
</evidence>
<feature type="compositionally biased region" description="Polar residues" evidence="5">
    <location>
        <begin position="24"/>
        <end position="34"/>
    </location>
</feature>
<keyword evidence="3 6" id="KW-1133">Transmembrane helix</keyword>
<evidence type="ECO:0000256" key="4">
    <source>
        <dbReference type="ARBA" id="ARBA00023136"/>
    </source>
</evidence>
<feature type="domain" description="RDD" evidence="7">
    <location>
        <begin position="77"/>
        <end position="247"/>
    </location>
</feature>
<dbReference type="InterPro" id="IPR010432">
    <property type="entry name" value="RDD"/>
</dbReference>
<protein>
    <recommendedName>
        <fullName evidence="7">RDD domain-containing protein</fullName>
    </recommendedName>
</protein>
<dbReference type="Pfam" id="PF06271">
    <property type="entry name" value="RDD"/>
    <property type="match status" value="1"/>
</dbReference>
<keyword evidence="2 6" id="KW-0812">Transmembrane</keyword>
<evidence type="ECO:0000256" key="2">
    <source>
        <dbReference type="ARBA" id="ARBA00022692"/>
    </source>
</evidence>
<feature type="compositionally biased region" description="Polar residues" evidence="5">
    <location>
        <begin position="50"/>
        <end position="62"/>
    </location>
</feature>